<keyword evidence="3" id="KW-0472">Membrane</keyword>
<accession>A0A9R1UMS4</accession>
<dbReference type="PANTHER" id="PTHR47293:SF70">
    <property type="entry name" value="JACALIN-RELATED LECTIN 24-RELATED"/>
    <property type="match status" value="1"/>
</dbReference>
<dbReference type="PANTHER" id="PTHR47293">
    <property type="entry name" value="JACALIN-RELATED LECTIN 3"/>
    <property type="match status" value="1"/>
</dbReference>
<evidence type="ECO:0000259" key="4">
    <source>
        <dbReference type="PROSITE" id="PS51752"/>
    </source>
</evidence>
<dbReference type="Gene3D" id="2.100.10.30">
    <property type="entry name" value="Jacalin-like lectin domain"/>
    <property type="match status" value="1"/>
</dbReference>
<name>A0A9R1UMS4_LACSA</name>
<evidence type="ECO:0000256" key="1">
    <source>
        <dbReference type="ARBA" id="ARBA00006568"/>
    </source>
</evidence>
<keyword evidence="3" id="KW-1133">Transmembrane helix</keyword>
<comment type="caution">
    <text evidence="5">The sequence shown here is derived from an EMBL/GenBank/DDBJ whole genome shotgun (WGS) entry which is preliminary data.</text>
</comment>
<dbReference type="Pfam" id="PF01419">
    <property type="entry name" value="Jacalin"/>
    <property type="match status" value="1"/>
</dbReference>
<feature type="transmembrane region" description="Helical" evidence="3">
    <location>
        <begin position="131"/>
        <end position="150"/>
    </location>
</feature>
<gene>
    <name evidence="5" type="ORF">LSAT_V11C800414960</name>
</gene>
<keyword evidence="3" id="KW-0812">Transmembrane</keyword>
<comment type="similarity">
    <text evidence="1">Belongs to the jacalin lectin family.</text>
</comment>
<keyword evidence="6" id="KW-1185">Reference proteome</keyword>
<reference evidence="5 6" key="1">
    <citation type="journal article" date="2017" name="Nat. Commun.">
        <title>Genome assembly with in vitro proximity ligation data and whole-genome triplication in lettuce.</title>
        <authorList>
            <person name="Reyes-Chin-Wo S."/>
            <person name="Wang Z."/>
            <person name="Yang X."/>
            <person name="Kozik A."/>
            <person name="Arikit S."/>
            <person name="Song C."/>
            <person name="Xia L."/>
            <person name="Froenicke L."/>
            <person name="Lavelle D.O."/>
            <person name="Truco M.J."/>
            <person name="Xia R."/>
            <person name="Zhu S."/>
            <person name="Xu C."/>
            <person name="Xu H."/>
            <person name="Xu X."/>
            <person name="Cox K."/>
            <person name="Korf I."/>
            <person name="Meyers B.C."/>
            <person name="Michelmore R.W."/>
        </authorList>
    </citation>
    <scope>NUCLEOTIDE SEQUENCE [LARGE SCALE GENOMIC DNA]</scope>
    <source>
        <strain evidence="6">cv. Salinas</strain>
        <tissue evidence="5">Seedlings</tissue>
    </source>
</reference>
<sequence length="174" mass="19539">MMKLGPGPLRSGNNWEERGMSEIVQILISYESDRICSIQFAYVQNGGVRHSKKYGQDGRVGFDANLSLLQESKVTFDYPSEYLTYVSGRYKDHDRLTSIVFGTNKRKYGPFGTSTSTEGEFNYKFGTRSSFAGFYGTVYCGLVYAIGVYVKPIQSLAELNNKPIESLAQVKTEK</sequence>
<dbReference type="Proteomes" id="UP000235145">
    <property type="component" value="Unassembled WGS sequence"/>
</dbReference>
<keyword evidence="2" id="KW-0430">Lectin</keyword>
<organism evidence="5 6">
    <name type="scientific">Lactuca sativa</name>
    <name type="common">Garden lettuce</name>
    <dbReference type="NCBI Taxonomy" id="4236"/>
    <lineage>
        <taxon>Eukaryota</taxon>
        <taxon>Viridiplantae</taxon>
        <taxon>Streptophyta</taxon>
        <taxon>Embryophyta</taxon>
        <taxon>Tracheophyta</taxon>
        <taxon>Spermatophyta</taxon>
        <taxon>Magnoliopsida</taxon>
        <taxon>eudicotyledons</taxon>
        <taxon>Gunneridae</taxon>
        <taxon>Pentapetalae</taxon>
        <taxon>asterids</taxon>
        <taxon>campanulids</taxon>
        <taxon>Asterales</taxon>
        <taxon>Asteraceae</taxon>
        <taxon>Cichorioideae</taxon>
        <taxon>Cichorieae</taxon>
        <taxon>Lactucinae</taxon>
        <taxon>Lactuca</taxon>
    </lineage>
</organism>
<dbReference type="SUPFAM" id="SSF51101">
    <property type="entry name" value="Mannose-binding lectins"/>
    <property type="match status" value="1"/>
</dbReference>
<dbReference type="InterPro" id="IPR001229">
    <property type="entry name" value="Jacalin-like_lectin_dom"/>
</dbReference>
<proteinExistence type="inferred from homology"/>
<dbReference type="PROSITE" id="PS51752">
    <property type="entry name" value="JACALIN_LECTIN"/>
    <property type="match status" value="1"/>
</dbReference>
<dbReference type="InterPro" id="IPR036404">
    <property type="entry name" value="Jacalin-like_lectin_dom_sf"/>
</dbReference>
<feature type="domain" description="Jacalin-type lectin" evidence="4">
    <location>
        <begin position="1"/>
        <end position="152"/>
    </location>
</feature>
<dbReference type="EMBL" id="NBSK02000008">
    <property type="protein sequence ID" value="KAJ0189768.1"/>
    <property type="molecule type" value="Genomic_DNA"/>
</dbReference>
<protein>
    <recommendedName>
        <fullName evidence="4">Jacalin-type lectin domain-containing protein</fullName>
    </recommendedName>
</protein>
<dbReference type="SMART" id="SM00915">
    <property type="entry name" value="Jacalin"/>
    <property type="match status" value="1"/>
</dbReference>
<evidence type="ECO:0000256" key="3">
    <source>
        <dbReference type="SAM" id="Phobius"/>
    </source>
</evidence>
<evidence type="ECO:0000313" key="6">
    <source>
        <dbReference type="Proteomes" id="UP000235145"/>
    </source>
</evidence>
<evidence type="ECO:0000313" key="5">
    <source>
        <dbReference type="EMBL" id="KAJ0189768.1"/>
    </source>
</evidence>
<dbReference type="AlphaFoldDB" id="A0A9R1UMS4"/>
<evidence type="ECO:0000256" key="2">
    <source>
        <dbReference type="ARBA" id="ARBA00022734"/>
    </source>
</evidence>
<dbReference type="GO" id="GO:0030246">
    <property type="term" value="F:carbohydrate binding"/>
    <property type="evidence" value="ECO:0007669"/>
    <property type="project" value="UniProtKB-KW"/>
</dbReference>